<dbReference type="AlphaFoldDB" id="A0A1M4ML41"/>
<organism evidence="2 3">
    <name type="scientific">Methanoculleus chikugoensis</name>
    <dbReference type="NCBI Taxonomy" id="118126"/>
    <lineage>
        <taxon>Archaea</taxon>
        <taxon>Methanobacteriati</taxon>
        <taxon>Methanobacteriota</taxon>
        <taxon>Stenosarchaea group</taxon>
        <taxon>Methanomicrobia</taxon>
        <taxon>Methanomicrobiales</taxon>
        <taxon>Methanomicrobiaceae</taxon>
        <taxon>Methanoculleus</taxon>
    </lineage>
</organism>
<evidence type="ECO:0000313" key="1">
    <source>
        <dbReference type="EMBL" id="BBL68448.1"/>
    </source>
</evidence>
<protein>
    <submittedName>
        <fullName evidence="2">Uncharacterized protein</fullName>
    </submittedName>
</protein>
<name>A0A1M4ML41_9EURY</name>
<dbReference type="Proteomes" id="UP000824969">
    <property type="component" value="Chromosome"/>
</dbReference>
<dbReference type="OrthoDB" id="109581at2157"/>
<dbReference type="Proteomes" id="UP000184671">
    <property type="component" value="Unassembled WGS sequence"/>
</dbReference>
<dbReference type="GeneID" id="66131153"/>
<reference evidence="2 3" key="1">
    <citation type="submission" date="2016-08" db="EMBL/GenBank/DDBJ databases">
        <authorList>
            <person name="Seilhamer J.J."/>
        </authorList>
    </citation>
    <scope>NUCLEOTIDE SEQUENCE [LARGE SCALE GENOMIC DNA]</scope>
    <source>
        <strain evidence="2">L21-II-0</strain>
    </source>
</reference>
<evidence type="ECO:0000313" key="3">
    <source>
        <dbReference type="Proteomes" id="UP000184671"/>
    </source>
</evidence>
<dbReference type="EMBL" id="AP019781">
    <property type="protein sequence ID" value="BBL68448.1"/>
    <property type="molecule type" value="Genomic_DNA"/>
</dbReference>
<dbReference type="EMBL" id="FMID01000036">
    <property type="protein sequence ID" value="SCL75613.1"/>
    <property type="molecule type" value="Genomic_DNA"/>
</dbReference>
<evidence type="ECO:0000313" key="4">
    <source>
        <dbReference type="Proteomes" id="UP000824969"/>
    </source>
</evidence>
<gene>
    <name evidence="2" type="ORF">L21_1520</name>
    <name evidence="1" type="ORF">MchiMG62_16290</name>
</gene>
<dbReference type="STRING" id="118126.L21_1520"/>
<keyword evidence="4" id="KW-1185">Reference proteome</keyword>
<sequence>MKNVDMAVEKNILTIRVDLAKEFGASKSGKSITIASTEGNVPVPGHEEIKIGLNIYRAK</sequence>
<dbReference type="RefSeq" id="WP_074369867.1">
    <property type="nucleotide sequence ID" value="NZ_AP019781.1"/>
</dbReference>
<evidence type="ECO:0000313" key="2">
    <source>
        <dbReference type="EMBL" id="SCL75613.1"/>
    </source>
</evidence>
<proteinExistence type="predicted"/>
<reference evidence="1 4" key="2">
    <citation type="submission" date="2019-06" db="EMBL/GenBank/DDBJ databases">
        <title>Complete genome sequence of Methanoculleus chikugoensis strain MG62.</title>
        <authorList>
            <person name="Asakawa S."/>
            <person name="Dianou D."/>
        </authorList>
    </citation>
    <scope>NUCLEOTIDE SEQUENCE [LARGE SCALE GENOMIC DNA]</scope>
    <source>
        <strain evidence="1 4">MG62</strain>
    </source>
</reference>
<accession>A0A1M4ML41</accession>